<evidence type="ECO:0000313" key="2">
    <source>
        <dbReference type="EMBL" id="EKN31114.1"/>
    </source>
</evidence>
<dbReference type="InterPro" id="IPR036977">
    <property type="entry name" value="DNA_primase_Znf_CHC2"/>
</dbReference>
<dbReference type="EMBL" id="AGZN01000008">
    <property type="protein sequence ID" value="EKN31114.1"/>
    <property type="molecule type" value="Genomic_DNA"/>
</dbReference>
<reference evidence="2 3" key="1">
    <citation type="submission" date="2012-02" db="EMBL/GenBank/DDBJ databases">
        <title>The Genome Sequence of Parabacteroides distasonis CL09T03C24.</title>
        <authorList>
            <consortium name="The Broad Institute Genome Sequencing Platform"/>
            <person name="Earl A."/>
            <person name="Ward D."/>
            <person name="Feldgarden M."/>
            <person name="Gevers D."/>
            <person name="Zitomersky N.L."/>
            <person name="Coyne M.J."/>
            <person name="Comstock L.E."/>
            <person name="Young S.K."/>
            <person name="Zeng Q."/>
            <person name="Gargeya S."/>
            <person name="Fitzgerald M."/>
            <person name="Haas B."/>
            <person name="Abouelleil A."/>
            <person name="Alvarado L."/>
            <person name="Arachchi H.M."/>
            <person name="Berlin A."/>
            <person name="Chapman S.B."/>
            <person name="Gearin G."/>
            <person name="Goldberg J."/>
            <person name="Griggs A."/>
            <person name="Gujja S."/>
            <person name="Hansen M."/>
            <person name="Heiman D."/>
            <person name="Howarth C."/>
            <person name="Larimer J."/>
            <person name="Lui A."/>
            <person name="MacDonald P.J.P."/>
            <person name="McCowen C."/>
            <person name="Montmayeur A."/>
            <person name="Murphy C."/>
            <person name="Neiman D."/>
            <person name="Pearson M."/>
            <person name="Priest M."/>
            <person name="Roberts A."/>
            <person name="Saif S."/>
            <person name="Shea T."/>
            <person name="Sisk P."/>
            <person name="Stolte C."/>
            <person name="Sykes S."/>
            <person name="Wortman J."/>
            <person name="Nusbaum C."/>
            <person name="Birren B."/>
        </authorList>
    </citation>
    <scope>NUCLEOTIDE SEQUENCE [LARGE SCALE GENOMIC DNA]</scope>
    <source>
        <strain evidence="2 3">CL09T03C24</strain>
    </source>
</reference>
<dbReference type="GO" id="GO:0006260">
    <property type="term" value="P:DNA replication"/>
    <property type="evidence" value="ECO:0007669"/>
    <property type="project" value="InterPro"/>
</dbReference>
<name>A0AAD2TRV6_PARDI</name>
<dbReference type="Gene3D" id="3.90.580.10">
    <property type="entry name" value="Zinc finger, CHC2-type domain"/>
    <property type="match status" value="1"/>
</dbReference>
<evidence type="ECO:0000259" key="1">
    <source>
        <dbReference type="Pfam" id="PF01807"/>
    </source>
</evidence>
<dbReference type="SUPFAM" id="SSF57783">
    <property type="entry name" value="Zinc beta-ribbon"/>
    <property type="match status" value="1"/>
</dbReference>
<dbReference type="GO" id="GO:0003899">
    <property type="term" value="F:DNA-directed RNA polymerase activity"/>
    <property type="evidence" value="ECO:0007669"/>
    <property type="project" value="InterPro"/>
</dbReference>
<dbReference type="Pfam" id="PF01807">
    <property type="entry name" value="Zn_ribbon_DnaG"/>
    <property type="match status" value="1"/>
</dbReference>
<gene>
    <name evidence="2" type="ORF">HMPREF1059_00802</name>
</gene>
<dbReference type="InterPro" id="IPR002694">
    <property type="entry name" value="Znf_CHC2"/>
</dbReference>
<evidence type="ECO:0000313" key="3">
    <source>
        <dbReference type="Proteomes" id="UP000006262"/>
    </source>
</evidence>
<accession>A0AAD2TRV6</accession>
<comment type="caution">
    <text evidence="2">The sequence shown here is derived from an EMBL/GenBank/DDBJ whole genome shotgun (WGS) entry which is preliminary data.</text>
</comment>
<proteinExistence type="predicted"/>
<protein>
    <recommendedName>
        <fullName evidence="1">Zinc finger CHC2-type domain-containing protein</fullName>
    </recommendedName>
</protein>
<sequence>MNIADVKQISIADYLHSLGYSPVKRQGNGLWYKSPLREEHEASFKVNTDRNLWYDFGAGKGGNIIALAKELYFSDSLPYLLKRIEEQTPNVHPVSFSFPQHRTEPSFQHLEVRDLTHPALLRYLQGRGINIELAKRECKELHFTNNGRPFFASKYSINSLVYWVTYVHNVVYSFYRSMIYCYINSTQRCAGSIVIDIIPTNGADKRKFFPFAPYFPVTNVIKRYFYPYFPAIIGIKGYSFPYFPYLSGIMKIKTALYSLFSRLDWHKTVVFPCLGEIYEGIRSLSWEIPVT</sequence>
<feature type="domain" description="Zinc finger CHC2-type" evidence="1">
    <location>
        <begin position="9"/>
        <end position="85"/>
    </location>
</feature>
<dbReference type="GO" id="GO:0003677">
    <property type="term" value="F:DNA binding"/>
    <property type="evidence" value="ECO:0007669"/>
    <property type="project" value="InterPro"/>
</dbReference>
<dbReference type="GO" id="GO:0008270">
    <property type="term" value="F:zinc ion binding"/>
    <property type="evidence" value="ECO:0007669"/>
    <property type="project" value="InterPro"/>
</dbReference>
<dbReference type="Proteomes" id="UP000006262">
    <property type="component" value="Unassembled WGS sequence"/>
</dbReference>
<dbReference type="AlphaFoldDB" id="A0AAD2TRV6"/>
<organism evidence="2 3">
    <name type="scientific">Parabacteroides distasonis CL09T03C24</name>
    <dbReference type="NCBI Taxonomy" id="999417"/>
    <lineage>
        <taxon>Bacteria</taxon>
        <taxon>Pseudomonadati</taxon>
        <taxon>Bacteroidota</taxon>
        <taxon>Bacteroidia</taxon>
        <taxon>Bacteroidales</taxon>
        <taxon>Tannerellaceae</taxon>
        <taxon>Parabacteroides</taxon>
    </lineage>
</organism>